<gene>
    <name evidence="2" type="ORF">A3843_06630</name>
</gene>
<dbReference type="AlphaFoldDB" id="A0A1U7JJ87"/>
<dbReference type="EMBL" id="LVVZ01000011">
    <property type="protein sequence ID" value="OKL44752.1"/>
    <property type="molecule type" value="Genomic_DNA"/>
</dbReference>
<dbReference type="InterPro" id="IPR016032">
    <property type="entry name" value="Sig_transdc_resp-reg_C-effctor"/>
</dbReference>
<dbReference type="SUPFAM" id="SSF46894">
    <property type="entry name" value="C-terminal effector domain of the bipartite response regulators"/>
    <property type="match status" value="1"/>
</dbReference>
<dbReference type="InterPro" id="IPR036388">
    <property type="entry name" value="WH-like_DNA-bd_sf"/>
</dbReference>
<dbReference type="InterPro" id="IPR000792">
    <property type="entry name" value="Tscrpt_reg_LuxR_C"/>
</dbReference>
<comment type="caution">
    <text evidence="2">The sequence shown here is derived from an EMBL/GenBank/DDBJ whole genome shotgun (WGS) entry which is preliminary data.</text>
</comment>
<dbReference type="RefSeq" id="WP_028481984.1">
    <property type="nucleotide sequence ID" value="NZ_LVVZ01000011.1"/>
</dbReference>
<protein>
    <recommendedName>
        <fullName evidence="1">HTH luxR-type domain-containing protein</fullName>
    </recommendedName>
</protein>
<dbReference type="Proteomes" id="UP000185783">
    <property type="component" value="Unassembled WGS sequence"/>
</dbReference>
<evidence type="ECO:0000259" key="1">
    <source>
        <dbReference type="SMART" id="SM00421"/>
    </source>
</evidence>
<feature type="domain" description="HTH luxR-type" evidence="1">
    <location>
        <begin position="316"/>
        <end position="373"/>
    </location>
</feature>
<dbReference type="GO" id="GO:0006355">
    <property type="term" value="P:regulation of DNA-templated transcription"/>
    <property type="evidence" value="ECO:0007669"/>
    <property type="project" value="InterPro"/>
</dbReference>
<dbReference type="Gene3D" id="1.10.10.10">
    <property type="entry name" value="Winged helix-like DNA-binding domain superfamily/Winged helix DNA-binding domain"/>
    <property type="match status" value="1"/>
</dbReference>
<name>A0A1U7JJ87_9HYPH</name>
<dbReference type="STRING" id="197461.A3843_06630"/>
<reference evidence="2 3" key="1">
    <citation type="submission" date="2016-03" db="EMBL/GenBank/DDBJ databases">
        <title>Genome sequence of Nesiotobacter sp. nov., a moderately halophilic alphaproteobacterium isolated from the Yellow Sea, China.</title>
        <authorList>
            <person name="Zhang G."/>
            <person name="Zhang R."/>
        </authorList>
    </citation>
    <scope>NUCLEOTIDE SEQUENCE [LARGE SCALE GENOMIC DNA]</scope>
    <source>
        <strain evidence="2 3">WB1-6</strain>
    </source>
</reference>
<dbReference type="Pfam" id="PF00196">
    <property type="entry name" value="GerE"/>
    <property type="match status" value="1"/>
</dbReference>
<organism evidence="2 3">
    <name type="scientific">Pseudovibrio exalbescens</name>
    <dbReference type="NCBI Taxonomy" id="197461"/>
    <lineage>
        <taxon>Bacteria</taxon>
        <taxon>Pseudomonadati</taxon>
        <taxon>Pseudomonadota</taxon>
        <taxon>Alphaproteobacteria</taxon>
        <taxon>Hyphomicrobiales</taxon>
        <taxon>Stappiaceae</taxon>
        <taxon>Pseudovibrio</taxon>
    </lineage>
</organism>
<dbReference type="GO" id="GO:0003677">
    <property type="term" value="F:DNA binding"/>
    <property type="evidence" value="ECO:0007669"/>
    <property type="project" value="InterPro"/>
</dbReference>
<proteinExistence type="predicted"/>
<keyword evidence="3" id="KW-1185">Reference proteome</keyword>
<evidence type="ECO:0000313" key="2">
    <source>
        <dbReference type="EMBL" id="OKL44752.1"/>
    </source>
</evidence>
<dbReference type="SMART" id="SM00421">
    <property type="entry name" value="HTH_LUXR"/>
    <property type="match status" value="1"/>
</dbReference>
<evidence type="ECO:0000313" key="3">
    <source>
        <dbReference type="Proteomes" id="UP000185783"/>
    </source>
</evidence>
<sequence>MDQLAAEIVQQIYACLMNGDPLKEALRPLAARHSEVIFAFRVQRQGGDGAEYPYVETLNADPSFLEDFNRVAKENPNNDVLLSAPVNRLMRLTSYKSFSSVENTAYNHEFLRNHNCIENSSCIILKREGKDTAQINANMPRGYGGSSLNSLEHTMEAILPFAQSAYELSLQQFRRRAQDALSHAEAFWLEQQPTPSIIVGRGGRVKVMNKRAIHYLKQSRQLVLSTANVLGAAQSSDQVALDGLIYQTLEKRLPAGPLILSNENGPGLMMSSLPLHSYYEAPDYHRFLMVEGELALISLFDPTDVPRANEDLVQQVLGVTAKQSALILGLANGDSLRDSARNLNISYNTARNHMQNAMGRVGAGSQTEIVRLASTIMANAARFDNRG</sequence>
<accession>A0A1U7JJ87</accession>